<gene>
    <name evidence="3" type="ORF">WJX75_004528</name>
</gene>
<feature type="compositionally biased region" description="Basic and acidic residues" evidence="2">
    <location>
        <begin position="7"/>
        <end position="35"/>
    </location>
</feature>
<dbReference type="EMBL" id="JALJOT010000007">
    <property type="protein sequence ID" value="KAK9908908.1"/>
    <property type="molecule type" value="Genomic_DNA"/>
</dbReference>
<sequence length="269" mass="29996">MFSSADEQARNSGDDSKRPPSERRRTRNRSEREQNMNKLAQVRYRERKKAKAVELQAAIQALSERMQELTTAQQRNAELRRRNAELQQALTQQMAPDNPSLLAAQSVTGPGLQLPVDRTGSPAEGTDEDGPAADEEEKHLLSHQQERLHDLVLLLKDGIKGMSGFSGKKQEACSSSAFTQMVSEAVHCFVSVGCHKGAQSFGQPGTTPMRDMRMQSHIWESAVRQIQVTSDQLLRILQIRNEYATKLDAIAQQRSKLNAEAIAIFSSQV</sequence>
<feature type="region of interest" description="Disordered" evidence="2">
    <location>
        <begin position="1"/>
        <end position="38"/>
    </location>
</feature>
<organism evidence="3 4">
    <name type="scientific">Coccomyxa subellipsoidea</name>
    <dbReference type="NCBI Taxonomy" id="248742"/>
    <lineage>
        <taxon>Eukaryota</taxon>
        <taxon>Viridiplantae</taxon>
        <taxon>Chlorophyta</taxon>
        <taxon>core chlorophytes</taxon>
        <taxon>Trebouxiophyceae</taxon>
        <taxon>Trebouxiophyceae incertae sedis</taxon>
        <taxon>Coccomyxaceae</taxon>
        <taxon>Coccomyxa</taxon>
    </lineage>
</organism>
<protein>
    <recommendedName>
        <fullName evidence="5">BZIP domain-containing protein</fullName>
    </recommendedName>
</protein>
<accession>A0ABR2YPS1</accession>
<dbReference type="Proteomes" id="UP001491310">
    <property type="component" value="Unassembled WGS sequence"/>
</dbReference>
<evidence type="ECO:0000313" key="3">
    <source>
        <dbReference type="EMBL" id="KAK9908908.1"/>
    </source>
</evidence>
<reference evidence="3 4" key="1">
    <citation type="journal article" date="2024" name="Nat. Commun.">
        <title>Phylogenomics reveals the evolutionary origins of lichenization in chlorophyte algae.</title>
        <authorList>
            <person name="Puginier C."/>
            <person name="Libourel C."/>
            <person name="Otte J."/>
            <person name="Skaloud P."/>
            <person name="Haon M."/>
            <person name="Grisel S."/>
            <person name="Petersen M."/>
            <person name="Berrin J.G."/>
            <person name="Delaux P.M."/>
            <person name="Dal Grande F."/>
            <person name="Keller J."/>
        </authorList>
    </citation>
    <scope>NUCLEOTIDE SEQUENCE [LARGE SCALE GENOMIC DNA]</scope>
    <source>
        <strain evidence="3 4">SAG 216-7</strain>
    </source>
</reference>
<keyword evidence="4" id="KW-1185">Reference proteome</keyword>
<comment type="caution">
    <text evidence="3">The sequence shown here is derived from an EMBL/GenBank/DDBJ whole genome shotgun (WGS) entry which is preliminary data.</text>
</comment>
<name>A0ABR2YPS1_9CHLO</name>
<feature type="region of interest" description="Disordered" evidence="2">
    <location>
        <begin position="110"/>
        <end position="142"/>
    </location>
</feature>
<proteinExistence type="predicted"/>
<feature type="compositionally biased region" description="Acidic residues" evidence="2">
    <location>
        <begin position="125"/>
        <end position="135"/>
    </location>
</feature>
<evidence type="ECO:0000256" key="1">
    <source>
        <dbReference type="SAM" id="Coils"/>
    </source>
</evidence>
<evidence type="ECO:0008006" key="5">
    <source>
        <dbReference type="Google" id="ProtNLM"/>
    </source>
</evidence>
<feature type="coiled-coil region" evidence="1">
    <location>
        <begin position="45"/>
        <end position="89"/>
    </location>
</feature>
<keyword evidence="1" id="KW-0175">Coiled coil</keyword>
<evidence type="ECO:0000256" key="2">
    <source>
        <dbReference type="SAM" id="MobiDB-lite"/>
    </source>
</evidence>
<evidence type="ECO:0000313" key="4">
    <source>
        <dbReference type="Proteomes" id="UP001491310"/>
    </source>
</evidence>